<dbReference type="GO" id="GO:0005249">
    <property type="term" value="F:voltage-gated potassium channel activity"/>
    <property type="evidence" value="ECO:0007669"/>
    <property type="project" value="TreeGrafter"/>
</dbReference>
<sequence length="998" mass="118661">MSDQDSGSNFPQPLQIKNQTEIADRTYSEILMEQIVNDDDFLYQSMIDDDQYSRPKVIPTIANQTIIYRNTIEMKRQQPNIFQRCFGGKKSSNKVTMAEIIDLRQKELFNDYVYETEKDGFLKDVQKYIHKVKVLEPDSQFYIFWQVLNSILVILFFFQIPFIFAYQPLIQKNKSIDYQFFETFALNFAIAIFVIDIALTFNIAYYKQGYLVSGRKQIAINYIKTYLILDLIPLFCLIEFRIFLHQKNQQFGIEIFLFILKIYEVFKTSNMIQEYLQLEPSKLAKYRLLTVMLTITWLCHLFACVFFFVGRRELNKGNDSVSWLSESDLITKHGGYTTLQEHIFELHLYSFYWAVTTMISVGYGDVTPKNAWEVVVTVVTQFISCIVFAYSVNAIWEMINQQNENKQKFQKYVNAIERFMREHNVDRKLKARIEAYFYHLWESEKARDHELEQAMILKLAPALKEELIYQTLGKMLNHNQFFSYFQQDLLIELAQDIQQQYYSQEEVIFQEREEIDDFPVFFLTKGSVEIYLDSEKPIKLHIMKQGIFGIVAFITGYKRTASARCLTYSVIYKLSRIQFLKRIEKYSIEKQKFFEIRHQVLFNNNYVKYQLKCYICESKKHLAINCKKTLYIPEKMPIILETYHLQNQRDSIYQRRVVKQQFKALSHIREVQFNAVAIKKYFQNITFTQNSSDEDIEYSSDVDDYEEEMEDIKKIVEKEKEKAQLRRRGQWIADDDYEMKIDESKDNHSIELSDGFKKSQHLIKHSDEEIKKKSNVNKKKKFQSFIKLEKFRNVRTSSMSSLTPIQEQVKKPFPIKKDKGMSALLPNNLQAQRKKSKLLLQNEIQSFDKSQQLHQQNDKLDKVQSPDRNIYTESKKSELLRKMKFLQIAQPKNKEIQSIIDELKNYIQNSQNLQGSISKEIGSALKVEKINNNNTNNNNNFQQMETHSDVDSQFSIDHMANFDAYFQEENPEKVIKKYKKQNKDKLKQRRTTMMRQFV</sequence>
<feature type="transmembrane region" description="Helical" evidence="1">
    <location>
        <begin position="226"/>
        <end position="244"/>
    </location>
</feature>
<protein>
    <recommendedName>
        <fullName evidence="2">Cyclic nucleotide-binding domain-containing protein</fullName>
    </recommendedName>
</protein>
<feature type="transmembrane region" description="Helical" evidence="1">
    <location>
        <begin position="184"/>
        <end position="205"/>
    </location>
</feature>
<dbReference type="GO" id="GO:0035725">
    <property type="term" value="P:sodium ion transmembrane transport"/>
    <property type="evidence" value="ECO:0007669"/>
    <property type="project" value="TreeGrafter"/>
</dbReference>
<dbReference type="EMBL" id="CAJJDM010000153">
    <property type="protein sequence ID" value="CAD8111872.1"/>
    <property type="molecule type" value="Genomic_DNA"/>
</dbReference>
<dbReference type="InterPro" id="IPR013099">
    <property type="entry name" value="K_chnl_dom"/>
</dbReference>
<dbReference type="Pfam" id="PF07885">
    <property type="entry name" value="Ion_trans_2"/>
    <property type="match status" value="1"/>
</dbReference>
<proteinExistence type="predicted"/>
<comment type="caution">
    <text evidence="3">The sequence shown here is derived from an EMBL/GenBank/DDBJ whole genome shotgun (WGS) entry which is preliminary data.</text>
</comment>
<feature type="transmembrane region" description="Helical" evidence="1">
    <location>
        <begin position="371"/>
        <end position="396"/>
    </location>
</feature>
<dbReference type="InterPro" id="IPR000595">
    <property type="entry name" value="cNMP-bd_dom"/>
</dbReference>
<gene>
    <name evidence="3" type="ORF">PPRIM_AZ9-3.1.T1490082</name>
</gene>
<organism evidence="3 4">
    <name type="scientific">Paramecium primaurelia</name>
    <dbReference type="NCBI Taxonomy" id="5886"/>
    <lineage>
        <taxon>Eukaryota</taxon>
        <taxon>Sar</taxon>
        <taxon>Alveolata</taxon>
        <taxon>Ciliophora</taxon>
        <taxon>Intramacronucleata</taxon>
        <taxon>Oligohymenophorea</taxon>
        <taxon>Peniculida</taxon>
        <taxon>Parameciidae</taxon>
        <taxon>Paramecium</taxon>
    </lineage>
</organism>
<dbReference type="GO" id="GO:0003254">
    <property type="term" value="P:regulation of membrane depolarization"/>
    <property type="evidence" value="ECO:0007669"/>
    <property type="project" value="TreeGrafter"/>
</dbReference>
<dbReference type="SMART" id="SM00100">
    <property type="entry name" value="cNMP"/>
    <property type="match status" value="1"/>
</dbReference>
<keyword evidence="1" id="KW-0812">Transmembrane</keyword>
<dbReference type="PANTHER" id="PTHR45689:SF5">
    <property type="entry name" value="I[[H]] CHANNEL, ISOFORM E"/>
    <property type="match status" value="1"/>
</dbReference>
<dbReference type="Proteomes" id="UP000688137">
    <property type="component" value="Unassembled WGS sequence"/>
</dbReference>
<dbReference type="GO" id="GO:0098855">
    <property type="term" value="C:HCN channel complex"/>
    <property type="evidence" value="ECO:0007669"/>
    <property type="project" value="TreeGrafter"/>
</dbReference>
<dbReference type="InterPro" id="IPR051413">
    <property type="entry name" value="K/Na_HCN_channel"/>
</dbReference>
<dbReference type="PROSITE" id="PS50042">
    <property type="entry name" value="CNMP_BINDING_3"/>
    <property type="match status" value="1"/>
</dbReference>
<evidence type="ECO:0000259" key="2">
    <source>
        <dbReference type="PROSITE" id="PS50042"/>
    </source>
</evidence>
<dbReference type="CDD" id="cd00038">
    <property type="entry name" value="CAP_ED"/>
    <property type="match status" value="1"/>
</dbReference>
<feature type="transmembrane region" description="Helical" evidence="1">
    <location>
        <begin position="286"/>
        <end position="309"/>
    </location>
</feature>
<feature type="transmembrane region" description="Helical" evidence="1">
    <location>
        <begin position="141"/>
        <end position="164"/>
    </location>
</feature>
<dbReference type="PANTHER" id="PTHR45689">
    <property type="entry name" value="I[[H]] CHANNEL, ISOFORM E"/>
    <property type="match status" value="1"/>
</dbReference>
<evidence type="ECO:0000313" key="3">
    <source>
        <dbReference type="EMBL" id="CAD8111872.1"/>
    </source>
</evidence>
<name>A0A8S1Q8J8_PARPR</name>
<keyword evidence="4" id="KW-1185">Reference proteome</keyword>
<evidence type="ECO:0000256" key="1">
    <source>
        <dbReference type="SAM" id="Phobius"/>
    </source>
</evidence>
<feature type="domain" description="Cyclic nucleotide-binding" evidence="2">
    <location>
        <begin position="481"/>
        <end position="595"/>
    </location>
</feature>
<reference evidence="3" key="1">
    <citation type="submission" date="2021-01" db="EMBL/GenBank/DDBJ databases">
        <authorList>
            <consortium name="Genoscope - CEA"/>
            <person name="William W."/>
        </authorList>
    </citation>
    <scope>NUCLEOTIDE SEQUENCE</scope>
</reference>
<accession>A0A8S1Q8J8</accession>
<keyword evidence="1" id="KW-0472">Membrane</keyword>
<dbReference type="AlphaFoldDB" id="A0A8S1Q8J8"/>
<evidence type="ECO:0000313" key="4">
    <source>
        <dbReference type="Proteomes" id="UP000688137"/>
    </source>
</evidence>
<dbReference type="OMA" id="YRNTIEM"/>
<keyword evidence="1" id="KW-1133">Transmembrane helix</keyword>
<dbReference type="Pfam" id="PF00027">
    <property type="entry name" value="cNMP_binding"/>
    <property type="match status" value="1"/>
</dbReference>